<evidence type="ECO:0000256" key="1">
    <source>
        <dbReference type="ARBA" id="ARBA00003056"/>
    </source>
</evidence>
<dbReference type="Bgee" id="ENSOCUG00000000925">
    <property type="expression patterns" value="Expressed in testis and 15 other cell types or tissues"/>
</dbReference>
<dbReference type="FunCoup" id="A0A5F9CBN8">
    <property type="interactions" value="3356"/>
</dbReference>
<evidence type="ECO:0000256" key="3">
    <source>
        <dbReference type="ARBA" id="ARBA00031743"/>
    </source>
</evidence>
<dbReference type="GO" id="GO:0005634">
    <property type="term" value="C:nucleus"/>
    <property type="evidence" value="ECO:0007669"/>
    <property type="project" value="Ensembl"/>
</dbReference>
<reference evidence="6" key="2">
    <citation type="submission" date="2025-08" db="UniProtKB">
        <authorList>
            <consortium name="Ensembl"/>
        </authorList>
    </citation>
    <scope>IDENTIFICATION</scope>
    <source>
        <strain evidence="6">Thorbecke</strain>
    </source>
</reference>
<evidence type="ECO:0000313" key="6">
    <source>
        <dbReference type="Ensembl" id="ENSOCUP00000030436.1"/>
    </source>
</evidence>
<reference evidence="6" key="3">
    <citation type="submission" date="2025-09" db="UniProtKB">
        <authorList>
            <consortium name="Ensembl"/>
        </authorList>
    </citation>
    <scope>IDENTIFICATION</scope>
    <source>
        <strain evidence="6">Thorbecke</strain>
    </source>
</reference>
<sequence>MARLVAVCRDGEEEFPFERRQIPLYIDDTLTMVMEFPDNVLNLDGHQNNGAQLKQFIQVIAFKKSVLSVVWRKHLAAGCRSVQRWPPTLSLPLSPSPPLSLCLLFLIRSKLNDMIDAIPKSKKNKRCQLHSLDTHKPKPLGEGSSSSVSSEKLSTDKRSSEDHRKDSKCRIIFHYGPFQGTARGCWMDVWELMSQECRDEVVLIDSSCLLETLETYLRKHRFCTDCKNKVLRAYNILIGELDCSKEKGYCAALYEGLRCCPHERHIHVCCETDFIAHLLGRAEPEFAGGRRERHAKTIDIAQEEVLTCLGIHLYERLHRIWQKLRAEEQTWQMLFYLGVDALRKSFEMTVEKVQGISRLEQLCEEFSEEERVRELKQEKKRQKRKNRRKNKCVCDIPTPLQTADEKEVSQEKETDFIESSCKACGSTEDGNSCVEVIVTNENTSCTCPSSGNLLGSPKIKKGLSPHCNGSDCGYSSSMEGSETGSREGSDVACTEGICNHDEHGDDSCVHHCEDKEDDGDSCVECWANSEENNTKGKNKKKKKKSKMLKCEEHIQKLGSCITDPGNRESSGNTVHTVFHRDKTKDAHPESCCSSEKGGQPLPWFEHRKNVPQFAEPAETSFGPDSGKGAKSLVELLDESECTSDEEIFISQDEIQSFMANNQSFYSNREQYRQHLKEKFNKYCRLNDHKRPICSGWLTTAGAN</sequence>
<dbReference type="InterPro" id="IPR026073">
    <property type="entry name" value="GGNBP2"/>
</dbReference>
<dbReference type="PANTHER" id="PTHR13601:SF2">
    <property type="entry name" value="GAMETOGENETIN-BINDING PROTEIN 2"/>
    <property type="match status" value="1"/>
</dbReference>
<evidence type="ECO:0000313" key="7">
    <source>
        <dbReference type="Proteomes" id="UP000001811"/>
    </source>
</evidence>
<protein>
    <recommendedName>
        <fullName evidence="2">Gametogenetin-binding protein 2</fullName>
    </recommendedName>
    <alternativeName>
        <fullName evidence="3">Protein ZNF403</fullName>
    </alternativeName>
</protein>
<proteinExistence type="predicted"/>
<dbReference type="GO" id="GO:1904893">
    <property type="term" value="P:negative regulation of receptor signaling pathway via STAT"/>
    <property type="evidence" value="ECO:0007669"/>
    <property type="project" value="Ensembl"/>
</dbReference>
<dbReference type="PANTHER" id="PTHR13601">
    <property type="entry name" value="GAMETOGENETIN-BINDING PROTEIN 2"/>
    <property type="match status" value="1"/>
</dbReference>
<dbReference type="GeneTree" id="ENSGT00390000009552"/>
<evidence type="ECO:0000256" key="4">
    <source>
        <dbReference type="SAM" id="Coils"/>
    </source>
</evidence>
<dbReference type="EMBL" id="AAGW02039233">
    <property type="status" value="NOT_ANNOTATED_CDS"/>
    <property type="molecule type" value="Genomic_DNA"/>
</dbReference>
<dbReference type="InParanoid" id="A0A5F9CBN8"/>
<dbReference type="STRING" id="9986.ENSOCUP00000030436"/>
<accession>A0A5F9CBN8</accession>
<dbReference type="GO" id="GO:0005737">
    <property type="term" value="C:cytoplasm"/>
    <property type="evidence" value="ECO:0007669"/>
    <property type="project" value="Ensembl"/>
</dbReference>
<comment type="function">
    <text evidence="1">May be involved in spermatogenesis.</text>
</comment>
<feature type="coiled-coil region" evidence="4">
    <location>
        <begin position="359"/>
        <end position="392"/>
    </location>
</feature>
<evidence type="ECO:0000256" key="2">
    <source>
        <dbReference type="ARBA" id="ARBA00019230"/>
    </source>
</evidence>
<dbReference type="EMBL" id="AAGW02039234">
    <property type="status" value="NOT_ANNOTATED_CDS"/>
    <property type="molecule type" value="Genomic_DNA"/>
</dbReference>
<dbReference type="Proteomes" id="UP000001811">
    <property type="component" value="Chromosome 19"/>
</dbReference>
<keyword evidence="4" id="KW-0175">Coiled coil</keyword>
<dbReference type="AlphaFoldDB" id="A0A5F9CBN8"/>
<evidence type="ECO:0000256" key="5">
    <source>
        <dbReference type="SAM" id="MobiDB-lite"/>
    </source>
</evidence>
<reference evidence="6 7" key="1">
    <citation type="journal article" date="2011" name="Nature">
        <title>A high-resolution map of human evolutionary constraint using 29 mammals.</title>
        <authorList>
            <person name="Lindblad-Toh K."/>
            <person name="Garber M."/>
            <person name="Zuk O."/>
            <person name="Lin M.F."/>
            <person name="Parker B.J."/>
            <person name="Washietl S."/>
            <person name="Kheradpour P."/>
            <person name="Ernst J."/>
            <person name="Jordan G."/>
            <person name="Mauceli E."/>
            <person name="Ward L.D."/>
            <person name="Lowe C.B."/>
            <person name="Holloway A.K."/>
            <person name="Clamp M."/>
            <person name="Gnerre S."/>
            <person name="Alfoldi J."/>
            <person name="Beal K."/>
            <person name="Chang J."/>
            <person name="Clawson H."/>
            <person name="Cuff J."/>
            <person name="Di Palma F."/>
            <person name="Fitzgerald S."/>
            <person name="Flicek P."/>
            <person name="Guttman M."/>
            <person name="Hubisz M.J."/>
            <person name="Jaffe D.B."/>
            <person name="Jungreis I."/>
            <person name="Kent W.J."/>
            <person name="Kostka D."/>
            <person name="Lara M."/>
            <person name="Martins A.L."/>
            <person name="Massingham T."/>
            <person name="Moltke I."/>
            <person name="Raney B.J."/>
            <person name="Rasmussen M.D."/>
            <person name="Robinson J."/>
            <person name="Stark A."/>
            <person name="Vilella A.J."/>
            <person name="Wen J."/>
            <person name="Xie X."/>
            <person name="Zody M.C."/>
            <person name="Baldwin J."/>
            <person name="Bloom T."/>
            <person name="Chin C.W."/>
            <person name="Heiman D."/>
            <person name="Nicol R."/>
            <person name="Nusbaum C."/>
            <person name="Young S."/>
            <person name="Wilkinson J."/>
            <person name="Worley K.C."/>
            <person name="Kovar C.L."/>
            <person name="Muzny D.M."/>
            <person name="Gibbs R.A."/>
            <person name="Cree A."/>
            <person name="Dihn H.H."/>
            <person name="Fowler G."/>
            <person name="Jhangiani S."/>
            <person name="Joshi V."/>
            <person name="Lee S."/>
            <person name="Lewis L.R."/>
            <person name="Nazareth L.V."/>
            <person name="Okwuonu G."/>
            <person name="Santibanez J."/>
            <person name="Warren W.C."/>
            <person name="Mardis E.R."/>
            <person name="Weinstock G.M."/>
            <person name="Wilson R.K."/>
            <person name="Delehaunty K."/>
            <person name="Dooling D."/>
            <person name="Fronik C."/>
            <person name="Fulton L."/>
            <person name="Fulton B."/>
            <person name="Graves T."/>
            <person name="Minx P."/>
            <person name="Sodergren E."/>
            <person name="Birney E."/>
            <person name="Margulies E.H."/>
            <person name="Herrero J."/>
            <person name="Green E.D."/>
            <person name="Haussler D."/>
            <person name="Siepel A."/>
            <person name="Goldman N."/>
            <person name="Pollard K.S."/>
            <person name="Pedersen J.S."/>
            <person name="Lander E.S."/>
            <person name="Kellis M."/>
        </authorList>
    </citation>
    <scope>NUCLEOTIDE SEQUENCE [LARGE SCALE GENOMIC DNA]</scope>
    <source>
        <strain evidence="6 7">Thorbecke inbred</strain>
    </source>
</reference>
<feature type="region of interest" description="Disordered" evidence="5">
    <location>
        <begin position="128"/>
        <end position="162"/>
    </location>
</feature>
<dbReference type="GO" id="GO:0010629">
    <property type="term" value="P:negative regulation of gene expression"/>
    <property type="evidence" value="ECO:0007669"/>
    <property type="project" value="Ensembl"/>
</dbReference>
<name>A0A5F9CBN8_RABIT</name>
<keyword evidence="7" id="KW-1185">Reference proteome</keyword>
<gene>
    <name evidence="6" type="primary">GGNBP2</name>
</gene>
<dbReference type="GO" id="GO:0060716">
    <property type="term" value="P:labyrinthine layer blood vessel development"/>
    <property type="evidence" value="ECO:0007669"/>
    <property type="project" value="Ensembl"/>
</dbReference>
<feature type="compositionally biased region" description="Basic and acidic residues" evidence="5">
    <location>
        <begin position="153"/>
        <end position="162"/>
    </location>
</feature>
<organism evidence="6 7">
    <name type="scientific">Oryctolagus cuniculus</name>
    <name type="common">Rabbit</name>
    <dbReference type="NCBI Taxonomy" id="9986"/>
    <lineage>
        <taxon>Eukaryota</taxon>
        <taxon>Metazoa</taxon>
        <taxon>Chordata</taxon>
        <taxon>Craniata</taxon>
        <taxon>Vertebrata</taxon>
        <taxon>Euteleostomi</taxon>
        <taxon>Mammalia</taxon>
        <taxon>Eutheria</taxon>
        <taxon>Euarchontoglires</taxon>
        <taxon>Glires</taxon>
        <taxon>Lagomorpha</taxon>
        <taxon>Leporidae</taxon>
        <taxon>Oryctolagus</taxon>
    </lineage>
</organism>
<dbReference type="Ensembl" id="ENSOCUT00000043772.1">
    <property type="protein sequence ID" value="ENSOCUP00000030436.1"/>
    <property type="gene ID" value="ENSOCUG00000000925.4"/>
</dbReference>
<dbReference type="GO" id="GO:0030154">
    <property type="term" value="P:cell differentiation"/>
    <property type="evidence" value="ECO:0007669"/>
    <property type="project" value="Ensembl"/>
</dbReference>
<dbReference type="GO" id="GO:0008285">
    <property type="term" value="P:negative regulation of cell population proliferation"/>
    <property type="evidence" value="ECO:0007669"/>
    <property type="project" value="Ensembl"/>
</dbReference>